<dbReference type="Gene3D" id="2.170.270.10">
    <property type="entry name" value="SET domain"/>
    <property type="match status" value="1"/>
</dbReference>
<feature type="domain" description="SET" evidence="1">
    <location>
        <begin position="1"/>
        <end position="97"/>
    </location>
</feature>
<accession>A0A4R8DVK3</accession>
<organism evidence="2 3">
    <name type="scientific">Dinghuibacter silviterrae</name>
    <dbReference type="NCBI Taxonomy" id="1539049"/>
    <lineage>
        <taxon>Bacteria</taxon>
        <taxon>Pseudomonadati</taxon>
        <taxon>Bacteroidota</taxon>
        <taxon>Chitinophagia</taxon>
        <taxon>Chitinophagales</taxon>
        <taxon>Chitinophagaceae</taxon>
        <taxon>Dinghuibacter</taxon>
    </lineage>
</organism>
<gene>
    <name evidence="2" type="ORF">EDB95_2543</name>
</gene>
<name>A0A4R8DVK3_9BACT</name>
<dbReference type="PANTHER" id="PTHR12350">
    <property type="entry name" value="HISTONE-LYSINE N-METHYLTRANSFERASE-RELATED"/>
    <property type="match status" value="1"/>
</dbReference>
<dbReference type="PROSITE" id="PS50280">
    <property type="entry name" value="SET"/>
    <property type="match status" value="1"/>
</dbReference>
<reference evidence="2 3" key="1">
    <citation type="submission" date="2019-03" db="EMBL/GenBank/DDBJ databases">
        <title>Genomic Encyclopedia of Type Strains, Phase IV (KMG-IV): sequencing the most valuable type-strain genomes for metagenomic binning, comparative biology and taxonomic classification.</title>
        <authorList>
            <person name="Goeker M."/>
        </authorList>
    </citation>
    <scope>NUCLEOTIDE SEQUENCE [LARGE SCALE GENOMIC DNA]</scope>
    <source>
        <strain evidence="2 3">DSM 100059</strain>
    </source>
</reference>
<dbReference type="EMBL" id="SODV01000001">
    <property type="protein sequence ID" value="TDX01505.1"/>
    <property type="molecule type" value="Genomic_DNA"/>
</dbReference>
<sequence>MLASLHQDPATGHRSLRATAPLHEGQVLCVFSAEDVLDHPTRFTLQIDEGKHILLHPEALWYTNHSCSPNIFFDTETMEIVCLRDVAAGEELAFFYPSTEWRMAEPFDCHCGNPGCLHRISGASVLPNEVLQRYRLTAYVQRKWAERAGRAAAGGDAALAPEAGGNSGT</sequence>
<dbReference type="InterPro" id="IPR046341">
    <property type="entry name" value="SET_dom_sf"/>
</dbReference>
<dbReference type="PANTHER" id="PTHR12350:SF19">
    <property type="entry name" value="SET DOMAIN-CONTAINING PROTEIN"/>
    <property type="match status" value="1"/>
</dbReference>
<proteinExistence type="predicted"/>
<evidence type="ECO:0000259" key="1">
    <source>
        <dbReference type="PROSITE" id="PS50280"/>
    </source>
</evidence>
<keyword evidence="3" id="KW-1185">Reference proteome</keyword>
<dbReference type="SUPFAM" id="SSF82199">
    <property type="entry name" value="SET domain"/>
    <property type="match status" value="1"/>
</dbReference>
<evidence type="ECO:0000313" key="3">
    <source>
        <dbReference type="Proteomes" id="UP000294498"/>
    </source>
</evidence>
<protein>
    <submittedName>
        <fullName evidence="2">SET domain-containing protein</fullName>
    </submittedName>
</protein>
<dbReference type="RefSeq" id="WP_133994097.1">
    <property type="nucleotide sequence ID" value="NZ_SODV01000001.1"/>
</dbReference>
<dbReference type="InterPro" id="IPR053201">
    <property type="entry name" value="Flavunoidine_N-MTase"/>
</dbReference>
<evidence type="ECO:0000313" key="2">
    <source>
        <dbReference type="EMBL" id="TDX01505.1"/>
    </source>
</evidence>
<dbReference type="AlphaFoldDB" id="A0A4R8DVK3"/>
<dbReference type="InterPro" id="IPR001214">
    <property type="entry name" value="SET_dom"/>
</dbReference>
<dbReference type="Proteomes" id="UP000294498">
    <property type="component" value="Unassembled WGS sequence"/>
</dbReference>
<dbReference type="OrthoDB" id="671472at2"/>
<comment type="caution">
    <text evidence="2">The sequence shown here is derived from an EMBL/GenBank/DDBJ whole genome shotgun (WGS) entry which is preliminary data.</text>
</comment>
<dbReference type="Pfam" id="PF00856">
    <property type="entry name" value="SET"/>
    <property type="match status" value="1"/>
</dbReference>